<keyword evidence="2" id="KW-0732">Signal</keyword>
<evidence type="ECO:0000313" key="4">
    <source>
        <dbReference type="Proteomes" id="UP000469385"/>
    </source>
</evidence>
<comment type="caution">
    <text evidence="3">The sequence shown here is derived from an EMBL/GenBank/DDBJ whole genome shotgun (WGS) entry which is preliminary data.</text>
</comment>
<dbReference type="PANTHER" id="PTHR42928:SF5">
    <property type="entry name" value="BLR1237 PROTEIN"/>
    <property type="match status" value="1"/>
</dbReference>
<feature type="chain" id="PRO_5026762225" evidence="2">
    <location>
        <begin position="27"/>
        <end position="327"/>
    </location>
</feature>
<sequence length="327" mass="34189">MARSLNAWMGQALAALALLVSAGAWAQAGAYPNRPVKIIVPSAPGGPADIILRTINARMADELKQPVVLEYRPGASGTIALNSVARSPADGYTLVLVSETHTAAESLYPKRGYSMEKDLAPVAMLASMPSVLVVNKNLPVKSVAELLALAKAQPGKLSFASGGNGNVYHLAAELMQQKANVRFLHVPYSQASTGRTDLLAGQVDMMFDALVSMQPQITAGTVRALAVTSAQRLPSLPGVPTIAEAGVPGYEMEIWFGLMAPPGVSPQVLNRLNDVISAAVQDKAVVAQFTAGAMTPLVATPQTFADLIRVSIGKWADVVKAGAVKVD</sequence>
<protein>
    <submittedName>
        <fullName evidence="3">Tripartite tricarboxylate transporter substrate binding protein</fullName>
    </submittedName>
</protein>
<dbReference type="CDD" id="cd13578">
    <property type="entry name" value="PBP2_Bug27"/>
    <property type="match status" value="1"/>
</dbReference>
<dbReference type="RefSeq" id="WP_181653646.1">
    <property type="nucleotide sequence ID" value="NZ_WSEL01000009.1"/>
</dbReference>
<dbReference type="InterPro" id="IPR042100">
    <property type="entry name" value="Bug_dom1"/>
</dbReference>
<evidence type="ECO:0000256" key="2">
    <source>
        <dbReference type="SAM" id="SignalP"/>
    </source>
</evidence>
<dbReference type="PANTHER" id="PTHR42928">
    <property type="entry name" value="TRICARBOXYLATE-BINDING PROTEIN"/>
    <property type="match status" value="1"/>
</dbReference>
<proteinExistence type="inferred from homology"/>
<dbReference type="PIRSF" id="PIRSF017082">
    <property type="entry name" value="YflP"/>
    <property type="match status" value="1"/>
</dbReference>
<feature type="signal peptide" evidence="2">
    <location>
        <begin position="1"/>
        <end position="26"/>
    </location>
</feature>
<dbReference type="Proteomes" id="UP000469385">
    <property type="component" value="Unassembled WGS sequence"/>
</dbReference>
<dbReference type="Gene3D" id="3.40.190.10">
    <property type="entry name" value="Periplasmic binding protein-like II"/>
    <property type="match status" value="1"/>
</dbReference>
<dbReference type="InterPro" id="IPR005064">
    <property type="entry name" value="BUG"/>
</dbReference>
<gene>
    <name evidence="3" type="ORF">GON04_18025</name>
</gene>
<organism evidence="3 4">
    <name type="scientific">Ramlibacter pinisoli</name>
    <dbReference type="NCBI Taxonomy" id="2682844"/>
    <lineage>
        <taxon>Bacteria</taxon>
        <taxon>Pseudomonadati</taxon>
        <taxon>Pseudomonadota</taxon>
        <taxon>Betaproteobacteria</taxon>
        <taxon>Burkholderiales</taxon>
        <taxon>Comamonadaceae</taxon>
        <taxon>Ramlibacter</taxon>
    </lineage>
</organism>
<name>A0A6N8IZ88_9BURK</name>
<accession>A0A6N8IZ88</accession>
<dbReference type="Gene3D" id="3.40.190.150">
    <property type="entry name" value="Bordetella uptake gene, domain 1"/>
    <property type="match status" value="1"/>
</dbReference>
<dbReference type="SUPFAM" id="SSF53850">
    <property type="entry name" value="Periplasmic binding protein-like II"/>
    <property type="match status" value="1"/>
</dbReference>
<dbReference type="EMBL" id="WSEL01000009">
    <property type="protein sequence ID" value="MVQ31360.1"/>
    <property type="molecule type" value="Genomic_DNA"/>
</dbReference>
<reference evidence="3 4" key="1">
    <citation type="submission" date="2019-12" db="EMBL/GenBank/DDBJ databases">
        <authorList>
            <person name="Huq M.A."/>
        </authorList>
    </citation>
    <scope>NUCLEOTIDE SEQUENCE [LARGE SCALE GENOMIC DNA]</scope>
    <source>
        <strain evidence="3 4">MAH-25</strain>
    </source>
</reference>
<comment type="similarity">
    <text evidence="1">Belongs to the UPF0065 (bug) family.</text>
</comment>
<evidence type="ECO:0000313" key="3">
    <source>
        <dbReference type="EMBL" id="MVQ31360.1"/>
    </source>
</evidence>
<evidence type="ECO:0000256" key="1">
    <source>
        <dbReference type="ARBA" id="ARBA00006987"/>
    </source>
</evidence>
<dbReference type="Pfam" id="PF03401">
    <property type="entry name" value="TctC"/>
    <property type="match status" value="1"/>
</dbReference>
<keyword evidence="4" id="KW-1185">Reference proteome</keyword>
<dbReference type="AlphaFoldDB" id="A0A6N8IZ88"/>